<dbReference type="PANTHER" id="PTHR11122:SF13">
    <property type="entry name" value="GLUCOSE-6-PHOSPHATE 1-EPIMERASE"/>
    <property type="match status" value="1"/>
</dbReference>
<feature type="active site" evidence="8">
    <location>
        <position position="259"/>
    </location>
</feature>
<evidence type="ECO:0000256" key="9">
    <source>
        <dbReference type="PIRSR" id="PIRSR016020-2"/>
    </source>
</evidence>
<dbReference type="CDD" id="cd09020">
    <property type="entry name" value="D-hex-6-P-epi_like"/>
    <property type="match status" value="1"/>
</dbReference>
<dbReference type="Pfam" id="PF01263">
    <property type="entry name" value="Aldose_epim"/>
    <property type="match status" value="1"/>
</dbReference>
<evidence type="ECO:0000256" key="8">
    <source>
        <dbReference type="PIRSR" id="PIRSR016020-1"/>
    </source>
</evidence>
<dbReference type="GO" id="GO:0005737">
    <property type="term" value="C:cytoplasm"/>
    <property type="evidence" value="ECO:0007669"/>
    <property type="project" value="TreeGrafter"/>
</dbReference>
<comment type="catalytic activity">
    <reaction evidence="2">
        <text>alpha-D-galactose = beta-D-galactose</text>
        <dbReference type="Rhea" id="RHEA:28675"/>
        <dbReference type="ChEBI" id="CHEBI:27667"/>
        <dbReference type="ChEBI" id="CHEBI:28061"/>
        <dbReference type="EC" id="5.1.3.3"/>
    </reaction>
    <physiologicalReaction direction="right-to-left" evidence="2">
        <dbReference type="Rhea" id="RHEA:28677"/>
    </physiologicalReaction>
</comment>
<comment type="catalytic activity">
    <reaction evidence="1">
        <text>alpha-D-glucose 6-phosphate = beta-D-glucose 6-phosphate</text>
        <dbReference type="Rhea" id="RHEA:16249"/>
        <dbReference type="ChEBI" id="CHEBI:58225"/>
        <dbReference type="ChEBI" id="CHEBI:58247"/>
        <dbReference type="EC" id="5.1.3.15"/>
    </reaction>
</comment>
<evidence type="ECO:0000256" key="1">
    <source>
        <dbReference type="ARBA" id="ARBA00001096"/>
    </source>
</evidence>
<feature type="active site" evidence="8">
    <location>
        <position position="154"/>
    </location>
</feature>
<feature type="binding site" evidence="9">
    <location>
        <position position="60"/>
    </location>
    <ligand>
        <name>substrate</name>
    </ligand>
</feature>
<dbReference type="InterPro" id="IPR014718">
    <property type="entry name" value="GH-type_carb-bd"/>
</dbReference>
<keyword evidence="11" id="KW-1185">Reference proteome</keyword>
<evidence type="ECO:0000313" key="11">
    <source>
        <dbReference type="Proteomes" id="UP000596742"/>
    </source>
</evidence>
<evidence type="ECO:0000313" key="10">
    <source>
        <dbReference type="EMBL" id="VDI37623.1"/>
    </source>
</evidence>
<dbReference type="InterPro" id="IPR025532">
    <property type="entry name" value="G6P_1-epimerase"/>
</dbReference>
<feature type="binding site" evidence="9">
    <location>
        <position position="83"/>
    </location>
    <ligand>
        <name>substrate</name>
    </ligand>
</feature>
<dbReference type="AlphaFoldDB" id="A0A8B6EQ84"/>
<dbReference type="GO" id="GO:0004034">
    <property type="term" value="F:aldose 1-epimerase activity"/>
    <property type="evidence" value="ECO:0007669"/>
    <property type="project" value="UniProtKB-EC"/>
</dbReference>
<sequence length="284" mass="32009">MSEILEKRFPAADTVVLSRGDGCNLVVHLFGATVLSWENRGKEILFLSENAVFNNKKAIRGGIPIVFPCFGPWDKGPQHGFARIKRWQVESPPKEEDSNIVCCLSLSDDEETRQMWDYQFKLLYTIQLGASSLTLKFTIQNTGNKEFDFTTLMHTYFRTGDISHASISGLEQLTYIDKVADGKEEVEKREFVVIPENYDRVYKNCPSEIIVKGVTEKSGDVLIKTHNFPDIVVWNPWADKAKAMGDFGDDEYKTMLCVEAGYVSKPVTIGSGSVLHFSQTLSML</sequence>
<dbReference type="UniPathway" id="UPA00214"/>
<dbReference type="EC" id="5.1.3.15" evidence="7"/>
<comment type="similarity">
    <text evidence="4 7">Belongs to the glucose-6-phosphate 1-epimerase family.</text>
</comment>
<dbReference type="Proteomes" id="UP000596742">
    <property type="component" value="Unassembled WGS sequence"/>
</dbReference>
<dbReference type="InterPro" id="IPR011013">
    <property type="entry name" value="Gal_mutarotase_sf_dom"/>
</dbReference>
<evidence type="ECO:0000256" key="5">
    <source>
        <dbReference type="ARBA" id="ARBA00023235"/>
    </source>
</evidence>
<comment type="function">
    <text evidence="6">Mutarotase that catalyzes the interconversion of beta-D-galactose and alpha-D-galactose during galactose metabolism. Beta-D-galactose is metabolized in the liver into glucose 1-phosphate, the primary metabolic fuel, by the action of four enzymes that constitute the Leloir pathway: GALM, GALK1 (galactokinase), GALT (galactose-1-phosphate uridylyltransferase) and GALE (UDP-galactose-4'-epimerase). Involved in the maintenance of the equilibrium between the beta- and alpha-anomers of galactose, therefore ensuring a sufficient supply of the alpha-anomer for GALK1. Also active on D-glucose although shows a preference for galactose over glucose.</text>
</comment>
<name>A0A8B6EQ84_MYTGA</name>
<evidence type="ECO:0000256" key="6">
    <source>
        <dbReference type="ARBA" id="ARBA00045743"/>
    </source>
</evidence>
<evidence type="ECO:0000256" key="7">
    <source>
        <dbReference type="PIRNR" id="PIRNR016020"/>
    </source>
</evidence>
<dbReference type="SUPFAM" id="SSF74650">
    <property type="entry name" value="Galactose mutarotase-like"/>
    <property type="match status" value="1"/>
</dbReference>
<feature type="binding site" evidence="9">
    <location>
        <position position="78"/>
    </location>
    <ligand>
        <name>substrate</name>
    </ligand>
</feature>
<organism evidence="10 11">
    <name type="scientific">Mytilus galloprovincialis</name>
    <name type="common">Mediterranean mussel</name>
    <dbReference type="NCBI Taxonomy" id="29158"/>
    <lineage>
        <taxon>Eukaryota</taxon>
        <taxon>Metazoa</taxon>
        <taxon>Spiralia</taxon>
        <taxon>Lophotrochozoa</taxon>
        <taxon>Mollusca</taxon>
        <taxon>Bivalvia</taxon>
        <taxon>Autobranchia</taxon>
        <taxon>Pteriomorphia</taxon>
        <taxon>Mytilida</taxon>
        <taxon>Mytiloidea</taxon>
        <taxon>Mytilidae</taxon>
        <taxon>Mytilinae</taxon>
        <taxon>Mytilus</taxon>
    </lineage>
</organism>
<dbReference type="PANTHER" id="PTHR11122">
    <property type="entry name" value="APOSPORY-ASSOCIATED PROTEIN C-RELATED"/>
    <property type="match status" value="1"/>
</dbReference>
<reference evidence="10" key="1">
    <citation type="submission" date="2018-11" db="EMBL/GenBank/DDBJ databases">
        <authorList>
            <person name="Alioto T."/>
            <person name="Alioto T."/>
        </authorList>
    </citation>
    <scope>NUCLEOTIDE SEQUENCE</scope>
</reference>
<proteinExistence type="inferred from homology"/>
<dbReference type="PIRSF" id="PIRSF016020">
    <property type="entry name" value="PHexose_mutarotase"/>
    <property type="match status" value="1"/>
</dbReference>
<protein>
    <recommendedName>
        <fullName evidence="7">glucose-6-phosphate 1-epimerase</fullName>
        <ecNumber evidence="7">5.1.3.15</ecNumber>
    </recommendedName>
</protein>
<gene>
    <name evidence="10" type="ORF">MGAL_10B009087</name>
</gene>
<dbReference type="GO" id="GO:0030246">
    <property type="term" value="F:carbohydrate binding"/>
    <property type="evidence" value="ECO:0007669"/>
    <property type="project" value="UniProtKB-UniRule"/>
</dbReference>
<evidence type="ECO:0000256" key="3">
    <source>
        <dbReference type="ARBA" id="ARBA00004947"/>
    </source>
</evidence>
<evidence type="ECO:0000256" key="4">
    <source>
        <dbReference type="ARBA" id="ARBA00005866"/>
    </source>
</evidence>
<dbReference type="Gene3D" id="2.70.98.10">
    <property type="match status" value="1"/>
</dbReference>
<dbReference type="OrthoDB" id="1659429at2759"/>
<comment type="pathway">
    <text evidence="3">Carbohydrate metabolism; galactose metabolism.</text>
</comment>
<dbReference type="GO" id="GO:0006012">
    <property type="term" value="P:galactose metabolic process"/>
    <property type="evidence" value="ECO:0007669"/>
    <property type="project" value="UniProtKB-UniPathway"/>
</dbReference>
<dbReference type="EMBL" id="UYJE01005476">
    <property type="protein sequence ID" value="VDI37623.1"/>
    <property type="molecule type" value="Genomic_DNA"/>
</dbReference>
<evidence type="ECO:0000256" key="2">
    <source>
        <dbReference type="ARBA" id="ARBA00001712"/>
    </source>
</evidence>
<dbReference type="GO" id="GO:0047938">
    <property type="term" value="F:glucose-6-phosphate 1-epimerase activity"/>
    <property type="evidence" value="ECO:0007669"/>
    <property type="project" value="UniProtKB-UniRule"/>
</dbReference>
<keyword evidence="5 7" id="KW-0413">Isomerase</keyword>
<accession>A0A8B6EQ84</accession>
<dbReference type="InterPro" id="IPR008183">
    <property type="entry name" value="Aldose_1/G6P_1-epimerase"/>
</dbReference>
<comment type="caution">
    <text evidence="10">The sequence shown here is derived from an EMBL/GenBank/DDBJ whole genome shotgun (WGS) entry which is preliminary data.</text>
</comment>